<dbReference type="EC" id="2.7.13.3" evidence="2"/>
<dbReference type="GO" id="GO:0000155">
    <property type="term" value="F:phosphorelay sensor kinase activity"/>
    <property type="evidence" value="ECO:0007669"/>
    <property type="project" value="InterPro"/>
</dbReference>
<keyword evidence="8" id="KW-1133">Transmembrane helix</keyword>
<dbReference type="AlphaFoldDB" id="A0A6I4T390"/>
<name>A0A6I4T390_9SPHN</name>
<dbReference type="InterPro" id="IPR003661">
    <property type="entry name" value="HisK_dim/P_dom"/>
</dbReference>
<evidence type="ECO:0000256" key="1">
    <source>
        <dbReference type="ARBA" id="ARBA00000085"/>
    </source>
</evidence>
<evidence type="ECO:0000256" key="4">
    <source>
        <dbReference type="ARBA" id="ARBA00022679"/>
    </source>
</evidence>
<gene>
    <name evidence="10" type="ORF">GRI91_02555</name>
</gene>
<keyword evidence="11" id="KW-1185">Reference proteome</keyword>
<dbReference type="OrthoDB" id="9797304at2"/>
<reference evidence="10 11" key="1">
    <citation type="submission" date="2019-12" db="EMBL/GenBank/DDBJ databases">
        <title>Genomic-based taxomic classification of the family Erythrobacteraceae.</title>
        <authorList>
            <person name="Xu L."/>
        </authorList>
    </citation>
    <scope>NUCLEOTIDE SEQUENCE [LARGE SCALE GENOMIC DNA]</scope>
    <source>
        <strain evidence="10 11">LMG 29518</strain>
    </source>
</reference>
<dbReference type="GO" id="GO:0004721">
    <property type="term" value="F:phosphoprotein phosphatase activity"/>
    <property type="evidence" value="ECO:0007669"/>
    <property type="project" value="TreeGrafter"/>
</dbReference>
<dbReference type="InterPro" id="IPR050351">
    <property type="entry name" value="BphY/WalK/GraS-like"/>
</dbReference>
<dbReference type="FunFam" id="3.30.565.10:FF:000006">
    <property type="entry name" value="Sensor histidine kinase WalK"/>
    <property type="match status" value="1"/>
</dbReference>
<dbReference type="PRINTS" id="PR00344">
    <property type="entry name" value="BCTRLSENSOR"/>
</dbReference>
<feature type="transmembrane region" description="Helical" evidence="8">
    <location>
        <begin position="12"/>
        <end position="45"/>
    </location>
</feature>
<dbReference type="FunFam" id="1.10.287.130:FF:000001">
    <property type="entry name" value="Two-component sensor histidine kinase"/>
    <property type="match status" value="1"/>
</dbReference>
<dbReference type="Proteomes" id="UP000438476">
    <property type="component" value="Unassembled WGS sequence"/>
</dbReference>
<dbReference type="InterPro" id="IPR003594">
    <property type="entry name" value="HATPase_dom"/>
</dbReference>
<dbReference type="GO" id="GO:0016036">
    <property type="term" value="P:cellular response to phosphate starvation"/>
    <property type="evidence" value="ECO:0007669"/>
    <property type="project" value="TreeGrafter"/>
</dbReference>
<dbReference type="Gene3D" id="1.10.287.130">
    <property type="match status" value="1"/>
</dbReference>
<dbReference type="InterPro" id="IPR004358">
    <property type="entry name" value="Sig_transdc_His_kin-like_C"/>
</dbReference>
<dbReference type="PROSITE" id="PS50109">
    <property type="entry name" value="HIS_KIN"/>
    <property type="match status" value="1"/>
</dbReference>
<evidence type="ECO:0000256" key="3">
    <source>
        <dbReference type="ARBA" id="ARBA00022553"/>
    </source>
</evidence>
<dbReference type="RefSeq" id="WP_160735043.1">
    <property type="nucleotide sequence ID" value="NZ_WTYT01000001.1"/>
</dbReference>
<keyword evidence="8" id="KW-0812">Transmembrane</keyword>
<dbReference type="EMBL" id="WTYT01000001">
    <property type="protein sequence ID" value="MXO64631.1"/>
    <property type="molecule type" value="Genomic_DNA"/>
</dbReference>
<dbReference type="SMART" id="SM00388">
    <property type="entry name" value="HisKA"/>
    <property type="match status" value="1"/>
</dbReference>
<dbReference type="PANTHER" id="PTHR45453:SF1">
    <property type="entry name" value="PHOSPHATE REGULON SENSOR PROTEIN PHOR"/>
    <property type="match status" value="1"/>
</dbReference>
<dbReference type="SMART" id="SM00387">
    <property type="entry name" value="HATPase_c"/>
    <property type="match status" value="1"/>
</dbReference>
<evidence type="ECO:0000313" key="10">
    <source>
        <dbReference type="EMBL" id="MXO64631.1"/>
    </source>
</evidence>
<keyword evidence="6" id="KW-0902">Two-component regulatory system</keyword>
<evidence type="ECO:0000256" key="8">
    <source>
        <dbReference type="SAM" id="Phobius"/>
    </source>
</evidence>
<keyword evidence="5 10" id="KW-0418">Kinase</keyword>
<dbReference type="CDD" id="cd00082">
    <property type="entry name" value="HisKA"/>
    <property type="match status" value="1"/>
</dbReference>
<sequence length="393" mass="42795">MSESRHIPWAGIFLALAAGLGMLVAGAGFWLSVGVVAVWIGSFWISAAPPQTIPAPIDSMKLTRTGMRSLIEHSGLPLLLLDGSRIIIANSAAREVLGRHVIGQDARVAFRHPSAVELLGRDKGGSVTIKGLAGPRSIWQMTRQPVDGRYWLIELVNRTAEADISRAHTDFVANASHELRTPLASIIGYIETLADEGEDVDPKMAAKFYNTVLREARRLQNLVDDLMSLSRVEAEKHDQPSEKLLLGPLVKQAATDGAGPRRAERLKYLPSTDNLPIRGERQQLEQLVRNLVDNGLKYGSADGVVTVSLSRDERDMAVLTVADQGEGIAPEHIPHLTRRFYRTDPGRSRAAGGTGLGLAIVKHIVERHRGKLDITSKQGQGTTIIVKIPTITE</sequence>
<comment type="caution">
    <text evidence="10">The sequence shown here is derived from an EMBL/GenBank/DDBJ whole genome shotgun (WGS) entry which is preliminary data.</text>
</comment>
<dbReference type="InterPro" id="IPR005467">
    <property type="entry name" value="His_kinase_dom"/>
</dbReference>
<keyword evidence="3" id="KW-0597">Phosphoprotein</keyword>
<dbReference type="Gene3D" id="3.30.565.10">
    <property type="entry name" value="Histidine kinase-like ATPase, C-terminal domain"/>
    <property type="match status" value="1"/>
</dbReference>
<dbReference type="PANTHER" id="PTHR45453">
    <property type="entry name" value="PHOSPHATE REGULON SENSOR PROTEIN PHOR"/>
    <property type="match status" value="1"/>
</dbReference>
<feature type="domain" description="Histidine kinase" evidence="9">
    <location>
        <begin position="174"/>
        <end position="392"/>
    </location>
</feature>
<dbReference type="Pfam" id="PF02518">
    <property type="entry name" value="HATPase_c"/>
    <property type="match status" value="1"/>
</dbReference>
<organism evidence="10 11">
    <name type="scientific">Altericroceibacterium endophyticum</name>
    <dbReference type="NCBI Taxonomy" id="1808508"/>
    <lineage>
        <taxon>Bacteria</taxon>
        <taxon>Pseudomonadati</taxon>
        <taxon>Pseudomonadota</taxon>
        <taxon>Alphaproteobacteria</taxon>
        <taxon>Sphingomonadales</taxon>
        <taxon>Erythrobacteraceae</taxon>
        <taxon>Altericroceibacterium</taxon>
    </lineage>
</organism>
<protein>
    <recommendedName>
        <fullName evidence="2">histidine kinase</fullName>
        <ecNumber evidence="2">2.7.13.3</ecNumber>
    </recommendedName>
</protein>
<accession>A0A6I4T390</accession>
<keyword evidence="4" id="KW-0808">Transferase</keyword>
<evidence type="ECO:0000256" key="7">
    <source>
        <dbReference type="ARBA" id="ARBA00023136"/>
    </source>
</evidence>
<dbReference type="SUPFAM" id="SSF47384">
    <property type="entry name" value="Homodimeric domain of signal transducing histidine kinase"/>
    <property type="match status" value="1"/>
</dbReference>
<dbReference type="Pfam" id="PF00512">
    <property type="entry name" value="HisKA"/>
    <property type="match status" value="1"/>
</dbReference>
<dbReference type="InterPro" id="IPR036890">
    <property type="entry name" value="HATPase_C_sf"/>
</dbReference>
<dbReference type="SUPFAM" id="SSF55874">
    <property type="entry name" value="ATPase domain of HSP90 chaperone/DNA topoisomerase II/histidine kinase"/>
    <property type="match status" value="1"/>
</dbReference>
<evidence type="ECO:0000256" key="6">
    <source>
        <dbReference type="ARBA" id="ARBA00023012"/>
    </source>
</evidence>
<evidence type="ECO:0000256" key="5">
    <source>
        <dbReference type="ARBA" id="ARBA00022777"/>
    </source>
</evidence>
<evidence type="ECO:0000256" key="2">
    <source>
        <dbReference type="ARBA" id="ARBA00012438"/>
    </source>
</evidence>
<comment type="catalytic activity">
    <reaction evidence="1">
        <text>ATP + protein L-histidine = ADP + protein N-phospho-L-histidine.</text>
        <dbReference type="EC" id="2.7.13.3"/>
    </reaction>
</comment>
<keyword evidence="7 8" id="KW-0472">Membrane</keyword>
<evidence type="ECO:0000259" key="9">
    <source>
        <dbReference type="PROSITE" id="PS50109"/>
    </source>
</evidence>
<evidence type="ECO:0000313" key="11">
    <source>
        <dbReference type="Proteomes" id="UP000438476"/>
    </source>
</evidence>
<dbReference type="GO" id="GO:0005886">
    <property type="term" value="C:plasma membrane"/>
    <property type="evidence" value="ECO:0007669"/>
    <property type="project" value="TreeGrafter"/>
</dbReference>
<dbReference type="InterPro" id="IPR036097">
    <property type="entry name" value="HisK_dim/P_sf"/>
</dbReference>
<proteinExistence type="predicted"/>